<evidence type="ECO:0000256" key="4">
    <source>
        <dbReference type="ARBA" id="ARBA00022801"/>
    </source>
</evidence>
<dbReference type="Pfam" id="PF00026">
    <property type="entry name" value="Asp"/>
    <property type="match status" value="1"/>
</dbReference>
<name>A0AAW0CVW5_9AGAR</name>
<evidence type="ECO:0000256" key="7">
    <source>
        <dbReference type="SAM" id="MobiDB-lite"/>
    </source>
</evidence>
<proteinExistence type="inferred from homology"/>
<organism evidence="10 11">
    <name type="scientific">Paramarasmius palmivorus</name>
    <dbReference type="NCBI Taxonomy" id="297713"/>
    <lineage>
        <taxon>Eukaryota</taxon>
        <taxon>Fungi</taxon>
        <taxon>Dikarya</taxon>
        <taxon>Basidiomycota</taxon>
        <taxon>Agaricomycotina</taxon>
        <taxon>Agaricomycetes</taxon>
        <taxon>Agaricomycetidae</taxon>
        <taxon>Agaricales</taxon>
        <taxon>Marasmiineae</taxon>
        <taxon>Marasmiaceae</taxon>
        <taxon>Paramarasmius</taxon>
    </lineage>
</organism>
<dbReference type="FunFam" id="2.40.70.10:FF:000115">
    <property type="entry name" value="Lysosomal aspartic protease"/>
    <property type="match status" value="1"/>
</dbReference>
<feature type="chain" id="PRO_5043676354" description="Peptidase A1 domain-containing protein" evidence="8">
    <location>
        <begin position="20"/>
        <end position="483"/>
    </location>
</feature>
<feature type="active site" evidence="5">
    <location>
        <position position="300"/>
    </location>
</feature>
<dbReference type="InterPro" id="IPR033121">
    <property type="entry name" value="PEPTIDASE_A1"/>
</dbReference>
<keyword evidence="11" id="KW-1185">Reference proteome</keyword>
<feature type="signal peptide" evidence="8">
    <location>
        <begin position="1"/>
        <end position="19"/>
    </location>
</feature>
<dbReference type="GO" id="GO:0004190">
    <property type="term" value="F:aspartic-type endopeptidase activity"/>
    <property type="evidence" value="ECO:0007669"/>
    <property type="project" value="UniProtKB-KW"/>
</dbReference>
<dbReference type="AlphaFoldDB" id="A0AAW0CVW5"/>
<dbReference type="InterPro" id="IPR034164">
    <property type="entry name" value="Pepsin-like_dom"/>
</dbReference>
<dbReference type="InterPro" id="IPR001461">
    <property type="entry name" value="Aspartic_peptidase_A1"/>
</dbReference>
<feature type="compositionally biased region" description="Low complexity" evidence="7">
    <location>
        <begin position="429"/>
        <end position="441"/>
    </location>
</feature>
<evidence type="ECO:0000256" key="6">
    <source>
        <dbReference type="RuleBase" id="RU000454"/>
    </source>
</evidence>
<dbReference type="GO" id="GO:0006508">
    <property type="term" value="P:proteolysis"/>
    <property type="evidence" value="ECO:0007669"/>
    <property type="project" value="UniProtKB-KW"/>
</dbReference>
<comment type="caution">
    <text evidence="10">The sequence shown here is derived from an EMBL/GenBank/DDBJ whole genome shotgun (WGS) entry which is preliminary data.</text>
</comment>
<keyword evidence="2 6" id="KW-0645">Protease</keyword>
<dbReference type="InterPro" id="IPR001969">
    <property type="entry name" value="Aspartic_peptidase_AS"/>
</dbReference>
<evidence type="ECO:0000313" key="11">
    <source>
        <dbReference type="Proteomes" id="UP001383192"/>
    </source>
</evidence>
<dbReference type="PROSITE" id="PS00141">
    <property type="entry name" value="ASP_PROTEASE"/>
    <property type="match status" value="1"/>
</dbReference>
<dbReference type="PROSITE" id="PS51767">
    <property type="entry name" value="PEPTIDASE_A1"/>
    <property type="match status" value="1"/>
</dbReference>
<keyword evidence="3 6" id="KW-0064">Aspartyl protease</keyword>
<dbReference type="CDD" id="cd05471">
    <property type="entry name" value="pepsin_like"/>
    <property type="match status" value="1"/>
</dbReference>
<dbReference type="InterPro" id="IPR021109">
    <property type="entry name" value="Peptidase_aspartic_dom_sf"/>
</dbReference>
<gene>
    <name evidence="10" type="ORF">VNI00_008487</name>
</gene>
<feature type="domain" description="Peptidase A1" evidence="9">
    <location>
        <begin position="89"/>
        <end position="418"/>
    </location>
</feature>
<dbReference type="EMBL" id="JAYKXP010000029">
    <property type="protein sequence ID" value="KAK7043133.1"/>
    <property type="molecule type" value="Genomic_DNA"/>
</dbReference>
<dbReference type="PRINTS" id="PR00792">
    <property type="entry name" value="PEPSIN"/>
</dbReference>
<protein>
    <recommendedName>
        <fullName evidence="9">Peptidase A1 domain-containing protein</fullName>
    </recommendedName>
</protein>
<dbReference type="Gene3D" id="2.40.70.10">
    <property type="entry name" value="Acid Proteases"/>
    <property type="match status" value="2"/>
</dbReference>
<evidence type="ECO:0000256" key="8">
    <source>
        <dbReference type="SAM" id="SignalP"/>
    </source>
</evidence>
<comment type="similarity">
    <text evidence="1 6">Belongs to the peptidase A1 family.</text>
</comment>
<feature type="active site" evidence="5">
    <location>
        <position position="107"/>
    </location>
</feature>
<evidence type="ECO:0000259" key="9">
    <source>
        <dbReference type="PROSITE" id="PS51767"/>
    </source>
</evidence>
<reference evidence="10 11" key="1">
    <citation type="submission" date="2024-01" db="EMBL/GenBank/DDBJ databases">
        <title>A draft genome for a cacao thread blight-causing isolate of Paramarasmius palmivorus.</title>
        <authorList>
            <person name="Baruah I.K."/>
            <person name="Bukari Y."/>
            <person name="Amoako-Attah I."/>
            <person name="Meinhardt L.W."/>
            <person name="Bailey B.A."/>
            <person name="Cohen S.P."/>
        </authorList>
    </citation>
    <scope>NUCLEOTIDE SEQUENCE [LARGE SCALE GENOMIC DNA]</scope>
    <source>
        <strain evidence="10 11">GH-12</strain>
    </source>
</reference>
<evidence type="ECO:0000256" key="3">
    <source>
        <dbReference type="ARBA" id="ARBA00022750"/>
    </source>
</evidence>
<dbReference type="Proteomes" id="UP001383192">
    <property type="component" value="Unassembled WGS sequence"/>
</dbReference>
<dbReference type="PANTHER" id="PTHR47966:SF6">
    <property type="entry name" value="PEPTIDASE A1 DOMAIN-CONTAINING PROTEIN"/>
    <property type="match status" value="1"/>
</dbReference>
<evidence type="ECO:0000256" key="5">
    <source>
        <dbReference type="PIRSR" id="PIRSR601461-1"/>
    </source>
</evidence>
<keyword evidence="8" id="KW-0732">Signal</keyword>
<evidence type="ECO:0000313" key="10">
    <source>
        <dbReference type="EMBL" id="KAK7043133.1"/>
    </source>
</evidence>
<dbReference type="PANTHER" id="PTHR47966">
    <property type="entry name" value="BETA-SITE APP-CLEAVING ENZYME, ISOFORM A-RELATED"/>
    <property type="match status" value="1"/>
</dbReference>
<keyword evidence="4 6" id="KW-0378">Hydrolase</keyword>
<sequence length="483" mass="50554">MLPLYLFISLSLLTAGTGAEPVHIPLRVRNTHLEGRDANLEYWSHVADGLRAKYGFTSGNTSDSTNTKRMNRRATAGIPMVNQQTDASYFGTINIGTPPSPFNVILDTGSSDLWVATTSCSSCTSDTPLFNPSDSSSLQTSSRTTRITYGSGAVGGQIVSDDVEMGGFSIPQQTFLAVTSLTDGLLDGSVSGILGLAFDTISSTRSTPFWQALANNGQLTEPDLSFWMTRFRGSNTRVSEEEFGGYFTLGGTNSSLFTGDIEFLNTVGTPSFWLLSLRSLTLNNRSIAIQSGNAALSAIDTGTTLIGGPTQDVEAFWNAVDGSQQVLGMEGFWSFPCTSTLNVGMSYGGKTWPIDPRDMNLGRISAGSRQCLGGIFDLSRGSNIVSGGGNPNWVVGATFLKNVYSVFRASSTPQIGFAQLSDAAGGSGTPSTSSGPTTTSGLTNAPSSSNAGTPGAAPQNGSSKVVGSLPLAMLGLLLSLFLL</sequence>
<dbReference type="SUPFAM" id="SSF50630">
    <property type="entry name" value="Acid proteases"/>
    <property type="match status" value="1"/>
</dbReference>
<accession>A0AAW0CVW5</accession>
<evidence type="ECO:0000256" key="2">
    <source>
        <dbReference type="ARBA" id="ARBA00022670"/>
    </source>
</evidence>
<feature type="compositionally biased region" description="Polar residues" evidence="7">
    <location>
        <begin position="442"/>
        <end position="452"/>
    </location>
</feature>
<evidence type="ECO:0000256" key="1">
    <source>
        <dbReference type="ARBA" id="ARBA00007447"/>
    </source>
</evidence>
<feature type="region of interest" description="Disordered" evidence="7">
    <location>
        <begin position="422"/>
        <end position="462"/>
    </location>
</feature>